<dbReference type="Pfam" id="PF17164">
    <property type="entry name" value="DUF5122"/>
    <property type="match status" value="11"/>
</dbReference>
<feature type="signal peptide" evidence="1">
    <location>
        <begin position="1"/>
        <end position="21"/>
    </location>
</feature>
<accession>A0ABY4F5Q7</accession>
<proteinExistence type="predicted"/>
<dbReference type="SUPFAM" id="SSF69322">
    <property type="entry name" value="Tricorn protease domain 2"/>
    <property type="match status" value="1"/>
</dbReference>
<sequence length="839" mass="86533">MNKLSLLITGFVLSSSICQQAGAQQLDAGFSAGSIYAPSHVYSAVEQANGKRLVTGSFTRANGSAVPHLVRFNADGSVDAAFQQHLGASTGAYRLIPLSNGQLYLTSVLSGAPVVAGGISRMEPLRLNADGTADASFHVGSGAEMPNDYGFVNDAVLLPDGKTMVVGYFDTFNGVPAPGIVRLTATGSVDNTFQAGLGVNHKEIARVVALPGGKLLIGGDFTSYNGNPCHGIARLNADGSFDATFTQALNPTSATRHIVVQPDGKLLLAGDEFIGSGASSLVRLLANGTPDASFATPPDLPLGTLYSYSGNAIELQPDGKILFISFNAQPNTSISGVGRLNADGSYDSSFRIGTGPNNKPDFLTLLSSGQVLVGGDITAFSGTLNRGLVQLTSTGALAPTFAPVLQHTGTVQAMLRQADGKLVVGGNFSEINGQPAQRLARLTASGSLDATFSSATTGLNGTVVALAQQPDGRLLAATEEEVRRYQPTGQSDASLNAPDFGFSRLRRLVLQPDGRILLAGGGIVANGTSLAADLIRLTADGALDNSFTPPTTGAGRFSSVQSLALQPDGKLLVAGSYYPTSTYSIRTVARLTASGAVDPSFTGEEFESPANEDTRFNSLVVQPDGKVVVGGAFSTYGTMARANVARLNTDGTLDSGFTPPVTSGEVHSVLVQPNNRVLLGGLFAGAGLPANLARLLPDGRADASFGTTATPDSTVHTVLVQPDGGLVVGGTFTAIGTQSRLSLARITAPNVLHVASQAVADRTQAWPVPAHSTLHVATDPSAQATFLDLLDVLGRPVLHQALRSGAATTSLALPTLPAGTYLLRVTYKEGAVVRRIQVQ</sequence>
<keyword evidence="1" id="KW-0732">Signal</keyword>
<dbReference type="SUPFAM" id="SSF63829">
    <property type="entry name" value="Calcium-dependent phosphotriesterase"/>
    <property type="match status" value="1"/>
</dbReference>
<evidence type="ECO:0000313" key="3">
    <source>
        <dbReference type="Proteomes" id="UP000831785"/>
    </source>
</evidence>
<evidence type="ECO:0000256" key="1">
    <source>
        <dbReference type="SAM" id="SignalP"/>
    </source>
</evidence>
<organism evidence="2 3">
    <name type="scientific">Hymenobacter cellulosivorans</name>
    <dbReference type="NCBI Taxonomy" id="2932249"/>
    <lineage>
        <taxon>Bacteria</taxon>
        <taxon>Pseudomonadati</taxon>
        <taxon>Bacteroidota</taxon>
        <taxon>Cytophagia</taxon>
        <taxon>Cytophagales</taxon>
        <taxon>Hymenobacteraceae</taxon>
        <taxon>Hymenobacter</taxon>
    </lineage>
</organism>
<dbReference type="NCBIfam" id="TIGR04183">
    <property type="entry name" value="Por_Secre_tail"/>
    <property type="match status" value="1"/>
</dbReference>
<dbReference type="InterPro" id="IPR013431">
    <property type="entry name" value="Delta_60_rpt"/>
</dbReference>
<evidence type="ECO:0000313" key="2">
    <source>
        <dbReference type="EMBL" id="UOQ51814.1"/>
    </source>
</evidence>
<dbReference type="NCBIfam" id="TIGR02608">
    <property type="entry name" value="delta_60_rpt"/>
    <property type="match status" value="10"/>
</dbReference>
<feature type="chain" id="PRO_5046053730" evidence="1">
    <location>
        <begin position="22"/>
        <end position="839"/>
    </location>
</feature>
<dbReference type="Proteomes" id="UP000831785">
    <property type="component" value="Chromosome"/>
</dbReference>
<protein>
    <submittedName>
        <fullName evidence="2">T9SS type A sorting domain-containing protein</fullName>
    </submittedName>
</protein>
<reference evidence="2 3" key="1">
    <citation type="submission" date="2022-04" db="EMBL/GenBank/DDBJ databases">
        <title>Hymenobacter sp. isolated from the air.</title>
        <authorList>
            <person name="Won M."/>
            <person name="Lee C.-M."/>
            <person name="Woen H.-Y."/>
            <person name="Kwon S.-W."/>
        </authorList>
    </citation>
    <scope>NUCLEOTIDE SEQUENCE [LARGE SCALE GENOMIC DNA]</scope>
    <source>
        <strain evidence="3">5116 S-27</strain>
    </source>
</reference>
<gene>
    <name evidence="2" type="ORF">MUN80_18875</name>
</gene>
<dbReference type="RefSeq" id="WP_244715213.1">
    <property type="nucleotide sequence ID" value="NZ_CP095049.1"/>
</dbReference>
<keyword evidence="3" id="KW-1185">Reference proteome</keyword>
<dbReference type="Gene3D" id="2.80.10.50">
    <property type="match status" value="6"/>
</dbReference>
<name>A0ABY4F5Q7_9BACT</name>
<dbReference type="InterPro" id="IPR026444">
    <property type="entry name" value="Secre_tail"/>
</dbReference>
<dbReference type="EMBL" id="CP095049">
    <property type="protein sequence ID" value="UOQ51814.1"/>
    <property type="molecule type" value="Genomic_DNA"/>
</dbReference>